<accession>A0A9W7YCB4</accession>
<evidence type="ECO:0000256" key="1">
    <source>
        <dbReference type="SAM" id="MobiDB-lite"/>
    </source>
</evidence>
<dbReference type="InterPro" id="IPR024603">
    <property type="entry name" value="COG_complex_COG2_C"/>
</dbReference>
<reference evidence="3" key="1">
    <citation type="submission" date="2022-07" db="EMBL/GenBank/DDBJ databases">
        <title>Phylogenomic reconstructions and comparative analyses of Kickxellomycotina fungi.</title>
        <authorList>
            <person name="Reynolds N.K."/>
            <person name="Stajich J.E."/>
            <person name="Barry K."/>
            <person name="Grigoriev I.V."/>
            <person name="Crous P."/>
            <person name="Smith M.E."/>
        </authorList>
    </citation>
    <scope>NUCLEOTIDE SEQUENCE</scope>
    <source>
        <strain evidence="3">BCRC 34381</strain>
    </source>
</reference>
<dbReference type="GO" id="GO:0006891">
    <property type="term" value="P:intra-Golgi vesicle-mediated transport"/>
    <property type="evidence" value="ECO:0007669"/>
    <property type="project" value="TreeGrafter"/>
</dbReference>
<comment type="caution">
    <text evidence="3">The sequence shown here is derived from an EMBL/GenBank/DDBJ whole genome shotgun (WGS) entry which is preliminary data.</text>
</comment>
<dbReference type="GO" id="GO:0015031">
    <property type="term" value="P:protein transport"/>
    <property type="evidence" value="ECO:0007669"/>
    <property type="project" value="InterPro"/>
</dbReference>
<keyword evidence="4" id="KW-1185">Reference proteome</keyword>
<dbReference type="InterPro" id="IPR009316">
    <property type="entry name" value="COG2"/>
</dbReference>
<dbReference type="GO" id="GO:0016020">
    <property type="term" value="C:membrane"/>
    <property type="evidence" value="ECO:0007669"/>
    <property type="project" value="InterPro"/>
</dbReference>
<name>A0A9W7YCB4_9FUNG</name>
<dbReference type="PANTHER" id="PTHR12961">
    <property type="entry name" value="CONSERVED OLIGOMERIC GOLGI COMPLEX COMPONENT 2"/>
    <property type="match status" value="1"/>
</dbReference>
<dbReference type="OrthoDB" id="332281at2759"/>
<feature type="region of interest" description="Disordered" evidence="1">
    <location>
        <begin position="159"/>
        <end position="179"/>
    </location>
</feature>
<organism evidence="3 4">
    <name type="scientific">Coemansia biformis</name>
    <dbReference type="NCBI Taxonomy" id="1286918"/>
    <lineage>
        <taxon>Eukaryota</taxon>
        <taxon>Fungi</taxon>
        <taxon>Fungi incertae sedis</taxon>
        <taxon>Zoopagomycota</taxon>
        <taxon>Kickxellomycotina</taxon>
        <taxon>Kickxellomycetes</taxon>
        <taxon>Kickxellales</taxon>
        <taxon>Kickxellaceae</taxon>
        <taxon>Coemansia</taxon>
    </lineage>
</organism>
<evidence type="ECO:0000259" key="2">
    <source>
        <dbReference type="Pfam" id="PF12022"/>
    </source>
</evidence>
<dbReference type="PANTHER" id="PTHR12961:SF0">
    <property type="entry name" value="CONSERVED OLIGOMERIC GOLGI COMPLEX SUBUNIT 2"/>
    <property type="match status" value="1"/>
</dbReference>
<gene>
    <name evidence="3" type="ORF">LPJ61_004220</name>
</gene>
<dbReference type="AlphaFoldDB" id="A0A9W7YCB4"/>
<dbReference type="Pfam" id="PF12022">
    <property type="entry name" value="COG2_C"/>
    <property type="match status" value="1"/>
</dbReference>
<evidence type="ECO:0000313" key="3">
    <source>
        <dbReference type="EMBL" id="KAJ1728096.1"/>
    </source>
</evidence>
<dbReference type="Proteomes" id="UP001143981">
    <property type="component" value="Unassembled WGS sequence"/>
</dbReference>
<dbReference type="GO" id="GO:0017119">
    <property type="term" value="C:Golgi transport complex"/>
    <property type="evidence" value="ECO:0007669"/>
    <property type="project" value="TreeGrafter"/>
</dbReference>
<sequence>MPPALGADGESADAVAAASADFRGAMLHSMEAAVDQAWAPLADAANGAVDYLATTIVTASCSSLASQLRRTTSQFRHTNREPPTTPSPFVAKLFALLAAAETRVGDMQCSDDARDFVRATRLRLRASVCADVSREMARACSEALSTISKTEASLLRLRRTRTGGTGGGSDAAARGVPDDLPVPAGVDLRGAAPTADNDKIRRQVWLDVAETARIIAEHGAQPHHEFAAFEQLIAPLGT</sequence>
<dbReference type="GO" id="GO:0007030">
    <property type="term" value="P:Golgi organization"/>
    <property type="evidence" value="ECO:0007669"/>
    <property type="project" value="InterPro"/>
</dbReference>
<protein>
    <recommendedName>
        <fullName evidence="2">COG complex component COG2 C-terminal domain-containing protein</fullName>
    </recommendedName>
</protein>
<proteinExistence type="predicted"/>
<evidence type="ECO:0000313" key="4">
    <source>
        <dbReference type="Proteomes" id="UP001143981"/>
    </source>
</evidence>
<feature type="domain" description="COG complex component COG2 C-terminal" evidence="2">
    <location>
        <begin position="32"/>
        <end position="208"/>
    </location>
</feature>
<dbReference type="EMBL" id="JANBOI010000898">
    <property type="protein sequence ID" value="KAJ1728096.1"/>
    <property type="molecule type" value="Genomic_DNA"/>
</dbReference>